<feature type="domain" description="Pvc16 N-terminal" evidence="2">
    <location>
        <begin position="12"/>
        <end position="178"/>
    </location>
</feature>
<evidence type="ECO:0000256" key="1">
    <source>
        <dbReference type="SAM" id="MobiDB-lite"/>
    </source>
</evidence>
<dbReference type="InterPro" id="IPR025351">
    <property type="entry name" value="Pvc16_N"/>
</dbReference>
<sequence length="330" mass="35113">MVEPNSLSRTARALRAYLAEALAMPASRILIGHPEAVLAEARQEPDAQHLGLFVYRTEIDGFPADGAYPAPIYLRLHCLLSAFSSDETGDEGQTITAGEMDLRLLGGVVATLHRQPILDVEDAQGRARLQVIPLNLDLEALNQLWANQGGIASRPSMAYELALLPLPLGEPADRRPRVGSLGVGVSAQAHGEAMPPALQAAAPSRLTLRGDGDWRPLLATRDDGGRLSQALVAAESALPLEVEVLVAGEPEEVELVWEVWDRDQGWRALAEPALALVPPVRRLAASAFSSAVRVALPLSGPGQAALHARRPSGGQRSAPILVSIHPEEAP</sequence>
<reference evidence="3 4" key="1">
    <citation type="submission" date="2020-08" db="EMBL/GenBank/DDBJ databases">
        <title>Genomic Encyclopedia of Archaeal and Bacterial Type Strains, Phase II (KMG-II): from individual species to whole genera.</title>
        <authorList>
            <person name="Goeker M."/>
        </authorList>
    </citation>
    <scope>NUCLEOTIDE SEQUENCE [LARGE SCALE GENOMIC DNA]</scope>
    <source>
        <strain evidence="3 4">5AG</strain>
    </source>
</reference>
<protein>
    <recommendedName>
        <fullName evidence="2">Pvc16 N-terminal domain-containing protein</fullName>
    </recommendedName>
</protein>
<dbReference type="RefSeq" id="WP_183332001.1">
    <property type="nucleotide sequence ID" value="NZ_JACHZF010000015.1"/>
</dbReference>
<comment type="caution">
    <text evidence="3">The sequence shown here is derived from an EMBL/GenBank/DDBJ whole genome shotgun (WGS) entry which is preliminary data.</text>
</comment>
<evidence type="ECO:0000259" key="2">
    <source>
        <dbReference type="Pfam" id="PF14065"/>
    </source>
</evidence>
<organism evidence="3 4">
    <name type="scientific">Halomonas campaniensis</name>
    <dbReference type="NCBI Taxonomy" id="213554"/>
    <lineage>
        <taxon>Bacteria</taxon>
        <taxon>Pseudomonadati</taxon>
        <taxon>Pseudomonadota</taxon>
        <taxon>Gammaproteobacteria</taxon>
        <taxon>Oceanospirillales</taxon>
        <taxon>Halomonadaceae</taxon>
        <taxon>Halomonas</taxon>
    </lineage>
</organism>
<dbReference type="AlphaFoldDB" id="A0A7W5PB11"/>
<dbReference type="Pfam" id="PF14065">
    <property type="entry name" value="Pvc16_N"/>
    <property type="match status" value="1"/>
</dbReference>
<gene>
    <name evidence="3" type="ORF">BDK63_002282</name>
</gene>
<dbReference type="Proteomes" id="UP000553442">
    <property type="component" value="Unassembled WGS sequence"/>
</dbReference>
<evidence type="ECO:0000313" key="4">
    <source>
        <dbReference type="Proteomes" id="UP000553442"/>
    </source>
</evidence>
<keyword evidence="4" id="KW-1185">Reference proteome</keyword>
<evidence type="ECO:0000313" key="3">
    <source>
        <dbReference type="EMBL" id="MBB3331399.1"/>
    </source>
</evidence>
<proteinExistence type="predicted"/>
<dbReference type="EMBL" id="JACHZF010000015">
    <property type="protein sequence ID" value="MBB3331399.1"/>
    <property type="molecule type" value="Genomic_DNA"/>
</dbReference>
<feature type="region of interest" description="Disordered" evidence="1">
    <location>
        <begin position="305"/>
        <end position="330"/>
    </location>
</feature>
<name>A0A7W5PB11_9GAMM</name>
<accession>A0A7W5PB11</accession>